<dbReference type="Pfam" id="PF00023">
    <property type="entry name" value="Ank"/>
    <property type="match status" value="1"/>
</dbReference>
<feature type="repeat" description="ANK" evidence="3">
    <location>
        <begin position="1491"/>
        <end position="1523"/>
    </location>
</feature>
<dbReference type="PROSITE" id="PS50297">
    <property type="entry name" value="ANK_REP_REGION"/>
    <property type="match status" value="7"/>
</dbReference>
<evidence type="ECO:0000313" key="10">
    <source>
        <dbReference type="Proteomes" id="UP000443090"/>
    </source>
</evidence>
<dbReference type="Pfam" id="PF22939">
    <property type="entry name" value="WHD_GPIID"/>
    <property type="match status" value="1"/>
</dbReference>
<dbReference type="PANTHER" id="PTHR24198:SF165">
    <property type="entry name" value="ANKYRIN REPEAT-CONTAINING PROTEIN-RELATED"/>
    <property type="match status" value="1"/>
</dbReference>
<feature type="repeat" description="ANK" evidence="3">
    <location>
        <begin position="1171"/>
        <end position="1203"/>
    </location>
</feature>
<evidence type="ECO:0000259" key="8">
    <source>
        <dbReference type="Pfam" id="PF24883"/>
    </source>
</evidence>
<accession>A0A8H8UIC7</accession>
<evidence type="ECO:0000259" key="6">
    <source>
        <dbReference type="Pfam" id="PF22939"/>
    </source>
</evidence>
<feature type="repeat" description="ANK" evidence="3">
    <location>
        <begin position="1446"/>
        <end position="1474"/>
    </location>
</feature>
<dbReference type="InterPro" id="IPR054471">
    <property type="entry name" value="GPIID_WHD"/>
</dbReference>
<dbReference type="InterPro" id="IPR056884">
    <property type="entry name" value="NPHP3-like_N"/>
</dbReference>
<feature type="domain" description="GPI inositol-deacylase winged helix" evidence="6">
    <location>
        <begin position="534"/>
        <end position="623"/>
    </location>
</feature>
<evidence type="ECO:0000256" key="4">
    <source>
        <dbReference type="SAM" id="Coils"/>
    </source>
</evidence>
<feature type="repeat" description="ANK" evidence="3">
    <location>
        <begin position="1380"/>
        <end position="1412"/>
    </location>
</feature>
<dbReference type="PANTHER" id="PTHR24198">
    <property type="entry name" value="ANKYRIN REPEAT AND PROTEIN KINASE DOMAIN-CONTAINING PROTEIN"/>
    <property type="match status" value="1"/>
</dbReference>
<dbReference type="InterPro" id="IPR027417">
    <property type="entry name" value="P-loop_NTPase"/>
</dbReference>
<feature type="repeat" description="ANK" evidence="3">
    <location>
        <begin position="1524"/>
        <end position="1556"/>
    </location>
</feature>
<dbReference type="Gene3D" id="1.25.40.20">
    <property type="entry name" value="Ankyrin repeat-containing domain"/>
    <property type="match status" value="4"/>
</dbReference>
<reference evidence="9 10" key="1">
    <citation type="submission" date="2018-05" db="EMBL/GenBank/DDBJ databases">
        <title>Genome sequencing and assembly of the regulated plant pathogen Lachnellula willkommii and related sister species for the development of diagnostic species identification markers.</title>
        <authorList>
            <person name="Giroux E."/>
            <person name="Bilodeau G."/>
        </authorList>
    </citation>
    <scope>NUCLEOTIDE SEQUENCE [LARGE SCALE GENOMIC DNA]</scope>
    <source>
        <strain evidence="9 10">CBS 160.35</strain>
    </source>
</reference>
<evidence type="ECO:0000256" key="5">
    <source>
        <dbReference type="SAM" id="MobiDB-lite"/>
    </source>
</evidence>
<feature type="region of interest" description="Disordered" evidence="5">
    <location>
        <begin position="1201"/>
        <end position="1221"/>
    </location>
</feature>
<dbReference type="Pfam" id="PF13637">
    <property type="entry name" value="Ank_4"/>
    <property type="match status" value="1"/>
</dbReference>
<name>A0A8H8UIC7_9HELO</name>
<gene>
    <name evidence="9" type="primary">ANKHD1</name>
    <name evidence="9" type="ORF">LOCC1_G003632</name>
</gene>
<keyword evidence="1" id="KW-0677">Repeat</keyword>
<keyword evidence="4" id="KW-0175">Coiled coil</keyword>
<protein>
    <submittedName>
        <fullName evidence="9">Ankyrin repeat and KH domain-containing protein</fullName>
    </submittedName>
</protein>
<dbReference type="InterPro" id="IPR036770">
    <property type="entry name" value="Ankyrin_rpt-contain_sf"/>
</dbReference>
<dbReference type="SUPFAM" id="SSF52540">
    <property type="entry name" value="P-loop containing nucleoside triphosphate hydrolases"/>
    <property type="match status" value="1"/>
</dbReference>
<dbReference type="InterPro" id="IPR056125">
    <property type="entry name" value="DUF7708"/>
</dbReference>
<sequence>MATNAADENPWEIARNRFLISLDPDEQVLFKEATIDNIFDGTSELEKQDKVNSKTRKAIKAIQPLVGKIEEYGRAMDTYANASPLVLGPIWGSLRVVLIIARSLGRFYEVMTDTLGRIGDILPRFFEYQRIFASTRHPLLTNTLAASYGDIIEICMDFRGLIKEQQKNPLKRVMHPLNSKVEQRFKDAEERFRNHRKDVDKAAKTCDMIEAAEARALVLRDQKLQELTDKAAAAKKYRRLLSMIDSKGKHDKIKGLRHRDTGAWLFGTPEYESWFKLNVSSVLCCYGIPGCGKTILSSRVIDVLSASTSKALSVAYHYCDYADKRTLEPQIILGTLVRSLFDNMDIPPEVSELISNYYRDGERSPETKDVRDILYKSIQLFKEVVLAVDGLDEVKEEDRQVVFDALRHLIIHSQVPVKVFMSCREDTVLSICSSPEVSFRVQVSEKSTSTDIESYIRHAVASLIQSEDLVIRRPELEEEIASVLIEGAKGMFLWVKFQLDELCTVESDDAIKRTLRDLPKDLGETYDRLLGRIVGAERQELVKRIFKWVICSRRPLTTDEVCEGIAFTIEDQCWNEDKIPTDVKRLVRACGNLVTIDEETRIIQLAHYTVQQYILGKHLSEKFYFFDLQEAKDLLGEVCVAYLNFSDFDTQLTSYENSQVAEGMLAMEKVFIQTRDVGSNRGAHSAMSVVNRMVHHKVKTTNIDYGRHIPKKPATNEDLLKDFRLLGYVRENWLWHTARFQPHGSKSHRRDHLFHDLVLQKQLPFSFRPWPTHTSGKMKYPYLEPVGWALSTNHCPLVQTLMKVDQDFDPGAYLEEAGKWFFEDKINTHIDDYMLLRIGYSAEDAWDPKTISAEGWLYIRLLDACRRGNIEVLLLCFSTLSDRYKSKDAKGARDLWNGYFVSVYPWPQIQDHLILEAAATNQLAVVDFLLGISETRENYVSKYETSDVPERGPTSSHVRDSVLEPAFKIFTISFDYELLNALERAALAGHAEIVKELQHKGWQASALLRHQASKGIEHLNRASNEGDFEVADALIYALKTSDLALGFEDLEQAKLNAFIKGASVGRLPFVQRCQNHGLDPLKSNEKGHCASMRAIRNGQHEVVRHFLSVHSSQTPGWGTITNAEGLPLSMAASVGDVRIARMLVEEGADTFRAHPPSNVELLFVDGKSGPMSPTPLYAASANGHKYMVNYLLEQGAGSDMDSPTGLLSRPTGSQSDTGSGISRRRLFFSDKRDDDIRAIESRINVAYFQSPFAGAAVNGQVEIVKILLPTQWDINKQDSNGACALGLAAAMGHAEIVRALLNAGAFLNSAPAQVADQLLRCAGNKSGAGGLKLLLDLGISPVEGVEGARTPLFSAASAGAVENIHILLEAGSKINDRDAKQRTPLILSCAQGHVAAAEALINAGAELNAEDVAGLSGLIHASRAGHIDVVKLLLSEGVKVDYWNANCHTAVFEACARSQLDVVRLLLSHGADPNFWLHSTFKDKDGESLPFGTSPLMIAAYNGNQSVVSELLRGGAELEARDELGRTAVLCAALAGHEALVATLAEAGADLRAETFEGRRILELATEAKSFGTLELLLRRHEIALLEKPPKFLFTSRTSGKALQFAMYALEENVFTEGVDILFRHFEKAKEYQIKYQQGRGRELRQIWDHGLGTRPKDEEPYDLRWKEATAQRAKRLDKSWKNSRIC</sequence>
<dbReference type="PROSITE" id="PS50088">
    <property type="entry name" value="ANK_REPEAT"/>
    <property type="match status" value="8"/>
</dbReference>
<evidence type="ECO:0000256" key="1">
    <source>
        <dbReference type="ARBA" id="ARBA00022737"/>
    </source>
</evidence>
<evidence type="ECO:0000256" key="2">
    <source>
        <dbReference type="ARBA" id="ARBA00023043"/>
    </source>
</evidence>
<dbReference type="SMART" id="SM00248">
    <property type="entry name" value="ANK"/>
    <property type="match status" value="11"/>
</dbReference>
<dbReference type="Pfam" id="PF12796">
    <property type="entry name" value="Ank_2"/>
    <property type="match status" value="3"/>
</dbReference>
<evidence type="ECO:0000256" key="3">
    <source>
        <dbReference type="PROSITE-ProRule" id="PRU00023"/>
    </source>
</evidence>
<keyword evidence="2 3" id="KW-0040">ANK repeat</keyword>
<feature type="domain" description="Nephrocystin 3-like N-terminal" evidence="8">
    <location>
        <begin position="260"/>
        <end position="424"/>
    </location>
</feature>
<feature type="repeat" description="ANK" evidence="3">
    <location>
        <begin position="1280"/>
        <end position="1312"/>
    </location>
</feature>
<evidence type="ECO:0000259" key="7">
    <source>
        <dbReference type="Pfam" id="PF24809"/>
    </source>
</evidence>
<dbReference type="Proteomes" id="UP000443090">
    <property type="component" value="Unassembled WGS sequence"/>
</dbReference>
<organism evidence="9 10">
    <name type="scientific">Lachnellula occidentalis</name>
    <dbReference type="NCBI Taxonomy" id="215460"/>
    <lineage>
        <taxon>Eukaryota</taxon>
        <taxon>Fungi</taxon>
        <taxon>Dikarya</taxon>
        <taxon>Ascomycota</taxon>
        <taxon>Pezizomycotina</taxon>
        <taxon>Leotiomycetes</taxon>
        <taxon>Helotiales</taxon>
        <taxon>Lachnaceae</taxon>
        <taxon>Lachnellula</taxon>
    </lineage>
</organism>
<dbReference type="Pfam" id="PF24883">
    <property type="entry name" value="NPHP3_N"/>
    <property type="match status" value="1"/>
</dbReference>
<feature type="compositionally biased region" description="Polar residues" evidence="5">
    <location>
        <begin position="1210"/>
        <end position="1220"/>
    </location>
</feature>
<feature type="repeat" description="ANK" evidence="3">
    <location>
        <begin position="1413"/>
        <end position="1445"/>
    </location>
</feature>
<keyword evidence="10" id="KW-1185">Reference proteome</keyword>
<dbReference type="EMBL" id="QGMI01000209">
    <property type="protein sequence ID" value="TVY45061.1"/>
    <property type="molecule type" value="Genomic_DNA"/>
</dbReference>
<dbReference type="SUPFAM" id="SSF48403">
    <property type="entry name" value="Ankyrin repeat"/>
    <property type="match status" value="2"/>
</dbReference>
<dbReference type="Gene3D" id="3.40.50.300">
    <property type="entry name" value="P-loop containing nucleotide triphosphate hydrolases"/>
    <property type="match status" value="1"/>
</dbReference>
<proteinExistence type="predicted"/>
<dbReference type="InterPro" id="IPR002110">
    <property type="entry name" value="Ankyrin_rpt"/>
</dbReference>
<evidence type="ECO:0000313" key="9">
    <source>
        <dbReference type="EMBL" id="TVY45061.1"/>
    </source>
</evidence>
<feature type="coiled-coil region" evidence="4">
    <location>
        <begin position="178"/>
        <end position="205"/>
    </location>
</feature>
<feature type="domain" description="DUF7708" evidence="7">
    <location>
        <begin position="62"/>
        <end position="210"/>
    </location>
</feature>
<feature type="repeat" description="ANK" evidence="3">
    <location>
        <begin position="1347"/>
        <end position="1379"/>
    </location>
</feature>
<comment type="caution">
    <text evidence="9">The sequence shown here is derived from an EMBL/GenBank/DDBJ whole genome shotgun (WGS) entry which is preliminary data.</text>
</comment>
<dbReference type="Pfam" id="PF24809">
    <property type="entry name" value="DUF7708"/>
    <property type="match status" value="1"/>
</dbReference>
<dbReference type="OrthoDB" id="7464126at2759"/>